<dbReference type="EMBL" id="CP022098">
    <property type="protein sequence ID" value="ATB36245.1"/>
    <property type="molecule type" value="Genomic_DNA"/>
</dbReference>
<evidence type="ECO:0000259" key="6">
    <source>
        <dbReference type="PROSITE" id="PS50110"/>
    </source>
</evidence>
<keyword evidence="1 5" id="KW-0597">Phosphoprotein</keyword>
<evidence type="ECO:0000256" key="1">
    <source>
        <dbReference type="ARBA" id="ARBA00022553"/>
    </source>
</evidence>
<keyword evidence="2" id="KW-0902">Two-component regulatory system</keyword>
<dbReference type="GO" id="GO:0000160">
    <property type="term" value="P:phosphorelay signal transduction system"/>
    <property type="evidence" value="ECO:0007669"/>
    <property type="project" value="UniProtKB-KW"/>
</dbReference>
<keyword evidence="4" id="KW-0804">Transcription</keyword>
<dbReference type="Proteomes" id="UP000217257">
    <property type="component" value="Chromosome"/>
</dbReference>
<sequence>MRSGPTETKCPPDSTQREHVLVIDDEEDIRESLAEILSLEGYEITTAESGATAIERAKLARFSLVITDLKMPGMDGIEVLVRLKQLHPDLPVIVATGYASDETASRCRREGAYDYIRKPFDLDDLLRLITQALQAGRGTR</sequence>
<dbReference type="SMART" id="SM00448">
    <property type="entry name" value="REC"/>
    <property type="match status" value="1"/>
</dbReference>
<proteinExistence type="predicted"/>
<dbReference type="SUPFAM" id="SSF52172">
    <property type="entry name" value="CheY-like"/>
    <property type="match status" value="1"/>
</dbReference>
<dbReference type="RefSeq" id="WP_095984748.1">
    <property type="nucleotide sequence ID" value="NZ_CP022098.1"/>
</dbReference>
<dbReference type="FunFam" id="3.40.50.2300:FF:000018">
    <property type="entry name" value="DNA-binding transcriptional regulator NtrC"/>
    <property type="match status" value="1"/>
</dbReference>
<dbReference type="Pfam" id="PF00072">
    <property type="entry name" value="Response_reg"/>
    <property type="match status" value="1"/>
</dbReference>
<evidence type="ECO:0000256" key="2">
    <source>
        <dbReference type="ARBA" id="ARBA00023012"/>
    </source>
</evidence>
<dbReference type="InterPro" id="IPR050595">
    <property type="entry name" value="Bact_response_regulator"/>
</dbReference>
<organism evidence="7 8">
    <name type="scientific">Cystobacter fuscus</name>
    <dbReference type="NCBI Taxonomy" id="43"/>
    <lineage>
        <taxon>Bacteria</taxon>
        <taxon>Pseudomonadati</taxon>
        <taxon>Myxococcota</taxon>
        <taxon>Myxococcia</taxon>
        <taxon>Myxococcales</taxon>
        <taxon>Cystobacterineae</taxon>
        <taxon>Archangiaceae</taxon>
        <taxon>Cystobacter</taxon>
    </lineage>
</organism>
<dbReference type="InterPro" id="IPR001789">
    <property type="entry name" value="Sig_transdc_resp-reg_receiver"/>
</dbReference>
<protein>
    <recommendedName>
        <fullName evidence="6">Response regulatory domain-containing protein</fullName>
    </recommendedName>
</protein>
<feature type="domain" description="Response regulatory" evidence="6">
    <location>
        <begin position="19"/>
        <end position="133"/>
    </location>
</feature>
<keyword evidence="3" id="KW-0805">Transcription regulation</keyword>
<dbReference type="KEGG" id="cfus:CYFUS_001659"/>
<dbReference type="PROSITE" id="PS50110">
    <property type="entry name" value="RESPONSE_REGULATORY"/>
    <property type="match status" value="1"/>
</dbReference>
<evidence type="ECO:0000313" key="8">
    <source>
        <dbReference type="Proteomes" id="UP000217257"/>
    </source>
</evidence>
<gene>
    <name evidence="7" type="ORF">CYFUS_001659</name>
</gene>
<evidence type="ECO:0000256" key="4">
    <source>
        <dbReference type="ARBA" id="ARBA00023163"/>
    </source>
</evidence>
<feature type="modified residue" description="4-aspartylphosphate" evidence="5">
    <location>
        <position position="68"/>
    </location>
</feature>
<accession>A0A250IWY4</accession>
<dbReference type="PANTHER" id="PTHR44591:SF14">
    <property type="entry name" value="PROTEIN PILG"/>
    <property type="match status" value="1"/>
</dbReference>
<evidence type="ECO:0000256" key="5">
    <source>
        <dbReference type="PROSITE-ProRule" id="PRU00169"/>
    </source>
</evidence>
<reference evidence="7 8" key="1">
    <citation type="submission" date="2017-06" db="EMBL/GenBank/DDBJ databases">
        <title>Sequencing and comparative analysis of myxobacterial genomes.</title>
        <authorList>
            <person name="Rupp O."/>
            <person name="Goesmann A."/>
            <person name="Sogaard-Andersen L."/>
        </authorList>
    </citation>
    <scope>NUCLEOTIDE SEQUENCE [LARGE SCALE GENOMIC DNA]</scope>
    <source>
        <strain evidence="7 8">DSM 52655</strain>
    </source>
</reference>
<evidence type="ECO:0000313" key="7">
    <source>
        <dbReference type="EMBL" id="ATB36245.1"/>
    </source>
</evidence>
<dbReference type="InterPro" id="IPR011006">
    <property type="entry name" value="CheY-like_superfamily"/>
</dbReference>
<dbReference type="PANTHER" id="PTHR44591">
    <property type="entry name" value="STRESS RESPONSE REGULATOR PROTEIN 1"/>
    <property type="match status" value="1"/>
</dbReference>
<name>A0A250IWY4_9BACT</name>
<evidence type="ECO:0000256" key="3">
    <source>
        <dbReference type="ARBA" id="ARBA00023015"/>
    </source>
</evidence>
<dbReference type="AlphaFoldDB" id="A0A250IWY4"/>
<dbReference type="Gene3D" id="3.40.50.2300">
    <property type="match status" value="1"/>
</dbReference>